<dbReference type="InterPro" id="IPR010982">
    <property type="entry name" value="Lambda_DNA-bd_dom_sf"/>
</dbReference>
<dbReference type="GO" id="GO:0003677">
    <property type="term" value="F:DNA binding"/>
    <property type="evidence" value="ECO:0007669"/>
    <property type="project" value="InterPro"/>
</dbReference>
<accession>A0AAT9L9M2</accession>
<evidence type="ECO:0000313" key="2">
    <source>
        <dbReference type="EMBL" id="QUL97760.1"/>
    </source>
</evidence>
<name>A0AAT9L9M2_9FIRM</name>
<evidence type="ECO:0000259" key="1">
    <source>
        <dbReference type="PROSITE" id="PS50943"/>
    </source>
</evidence>
<dbReference type="CDD" id="cd00093">
    <property type="entry name" value="HTH_XRE"/>
    <property type="match status" value="1"/>
</dbReference>
<dbReference type="EMBL" id="CP062796">
    <property type="protein sequence ID" value="QUL97760.1"/>
    <property type="molecule type" value="Genomic_DNA"/>
</dbReference>
<reference evidence="2" key="2">
    <citation type="journal article" date="2023" name="Biology">
        <title>Prokaryotic Life Associated with Coal-Fire Gas Vents Revealed by Metagenomics.</title>
        <authorList>
            <person name="Kadnikov V.V."/>
            <person name="Mardanov A.V."/>
            <person name="Beletsky A.V."/>
            <person name="Karnachuk O.V."/>
            <person name="Ravin N.V."/>
        </authorList>
    </citation>
    <scope>NUCLEOTIDE SEQUENCE</scope>
    <source>
        <strain evidence="2">Bu02</strain>
    </source>
</reference>
<protein>
    <submittedName>
        <fullName evidence="2">Helix-turn-helix transcriptional regulator</fullName>
    </submittedName>
</protein>
<dbReference type="SUPFAM" id="SSF47413">
    <property type="entry name" value="lambda repressor-like DNA-binding domains"/>
    <property type="match status" value="1"/>
</dbReference>
<feature type="domain" description="HTH cro/C1-type" evidence="1">
    <location>
        <begin position="28"/>
        <end position="51"/>
    </location>
</feature>
<proteinExistence type="predicted"/>
<dbReference type="Gene3D" id="1.10.260.40">
    <property type="entry name" value="lambda repressor-like DNA-binding domains"/>
    <property type="match status" value="1"/>
</dbReference>
<dbReference type="InterPro" id="IPR001387">
    <property type="entry name" value="Cro/C1-type_HTH"/>
</dbReference>
<dbReference type="AlphaFoldDB" id="A0AAT9L9M2"/>
<dbReference type="PROSITE" id="PS50943">
    <property type="entry name" value="HTH_CROC1"/>
    <property type="match status" value="1"/>
</dbReference>
<gene>
    <name evidence="2" type="ORF">IMF26_06510</name>
</gene>
<reference evidence="2" key="1">
    <citation type="submission" date="2020-10" db="EMBL/GenBank/DDBJ databases">
        <authorList>
            <person name="Kadnikov V."/>
            <person name="Beletsky A.V."/>
            <person name="Mardanov A.V."/>
            <person name="Karnachuk O.V."/>
            <person name="Ravin N.V."/>
        </authorList>
    </citation>
    <scope>NUCLEOTIDE SEQUENCE</scope>
    <source>
        <strain evidence="2">Bu02</strain>
    </source>
</reference>
<dbReference type="KEGG" id="fcz:IMF26_06510"/>
<organism evidence="2">
    <name type="scientific">Candidatus Fermentithermobacillus carboniphilus</name>
    <dbReference type="NCBI Taxonomy" id="3085328"/>
    <lineage>
        <taxon>Bacteria</taxon>
        <taxon>Bacillati</taxon>
        <taxon>Bacillota</taxon>
        <taxon>Candidatus Fermentithermobacillia</taxon>
        <taxon>Candidatus Fermentithermobacillales</taxon>
        <taxon>Candidatus Fermentithermobacillaceae</taxon>
        <taxon>Candidatus Fermentithermobacillus</taxon>
    </lineage>
</organism>
<sequence length="176" mass="19685">MEFVRIGDKVISRQKLEDAIDEILSLRSKGLSQAEVAQKTGVDRTFISRLEGLGELRKGGSIALVGFPLSNCDEIRKVAAEEGVDFTLVMTDEERWAFVRERSGADLLNDLMRLIATVRKYEKVILIGSDKRLEIMKGLLDKGTEVSTIVIGRSPMTGDVYLNPQSLREVIREMRG</sequence>